<proteinExistence type="predicted"/>
<reference evidence="2" key="1">
    <citation type="submission" date="2022-08" db="UniProtKB">
        <authorList>
            <consortium name="EnsemblMetazoa"/>
        </authorList>
    </citation>
    <scope>IDENTIFICATION</scope>
</reference>
<name>A0A8W7Q2I0_ANOCL</name>
<organism evidence="2">
    <name type="scientific">Anopheles coluzzii</name>
    <name type="common">African malaria mosquito</name>
    <dbReference type="NCBI Taxonomy" id="1518534"/>
    <lineage>
        <taxon>Eukaryota</taxon>
        <taxon>Metazoa</taxon>
        <taxon>Ecdysozoa</taxon>
        <taxon>Arthropoda</taxon>
        <taxon>Hexapoda</taxon>
        <taxon>Insecta</taxon>
        <taxon>Pterygota</taxon>
        <taxon>Neoptera</taxon>
        <taxon>Endopterygota</taxon>
        <taxon>Diptera</taxon>
        <taxon>Nematocera</taxon>
        <taxon>Culicoidea</taxon>
        <taxon>Culicidae</taxon>
        <taxon>Anophelinae</taxon>
        <taxon>Anopheles</taxon>
    </lineage>
</organism>
<dbReference type="Proteomes" id="UP000075882">
    <property type="component" value="Unassembled WGS sequence"/>
</dbReference>
<dbReference type="EnsemblMetazoa" id="ACOM041611-RA">
    <property type="protein sequence ID" value="ACOM041611-PA.1"/>
    <property type="gene ID" value="ACOM041611"/>
</dbReference>
<accession>A0A8W7Q2I0</accession>
<evidence type="ECO:0000313" key="2">
    <source>
        <dbReference type="EnsemblMetazoa" id="ACOM041611-PA.1"/>
    </source>
</evidence>
<protein>
    <submittedName>
        <fullName evidence="2">Uncharacterized protein</fullName>
    </submittedName>
</protein>
<evidence type="ECO:0000256" key="1">
    <source>
        <dbReference type="SAM" id="MobiDB-lite"/>
    </source>
</evidence>
<sequence length="377" mass="40449">MLFGSILERGSTWRVSELLSVAEICDDIGDMLRLPAPPTPGPPTPGTADDDADCPVASTSAPAEPLPPPPFRLTSADMLIPFSPKLLLAASSRFRSLNDLFATISAISGLDVRHSIGSRSMCFLARGIGCRGSVVLPASSPELSVPVPPGPPSLPCLISSSMIFSSASCFCFFSCSFCWIFTREPTLLPSFSLEPPHTTPNASTDTATSLTSGASATTTTTTIHTVLVPGQAAASIRGAVTSALLRHASTRLVPEPAHVEVPVVHDHKEQAGGKAAQHGQRHEIPTVRPVWPHADHPQADEQTVFRKHYHVEGELQWFEGGGMELELQEIGSFATDGFFLTIFCRCLTSCRLMYAKMYTNAIKPPSVVFLSREMRSP</sequence>
<dbReference type="AlphaFoldDB" id="A0A8W7Q2I0"/>
<feature type="region of interest" description="Disordered" evidence="1">
    <location>
        <begin position="32"/>
        <end position="68"/>
    </location>
</feature>
<feature type="compositionally biased region" description="Pro residues" evidence="1">
    <location>
        <begin position="35"/>
        <end position="45"/>
    </location>
</feature>